<protein>
    <submittedName>
        <fullName evidence="1">Uncharacterized protein</fullName>
    </submittedName>
</protein>
<reference evidence="1" key="1">
    <citation type="submission" date="2014-09" db="EMBL/GenBank/DDBJ databases">
        <authorList>
            <person name="Magalhaes I.L.F."/>
            <person name="Oliveira U."/>
            <person name="Santos F.R."/>
            <person name="Vidigal T.H.D.A."/>
            <person name="Brescovit A.D."/>
            <person name="Santos A.J."/>
        </authorList>
    </citation>
    <scope>NUCLEOTIDE SEQUENCE</scope>
    <source>
        <tissue evidence="1">Shoot tissue taken approximately 20 cm above the soil surface</tissue>
    </source>
</reference>
<proteinExistence type="predicted"/>
<dbReference type="EMBL" id="GBRH01171730">
    <property type="protein sequence ID" value="JAE26166.1"/>
    <property type="molecule type" value="Transcribed_RNA"/>
</dbReference>
<dbReference type="AlphaFoldDB" id="A0A0A9GUC5"/>
<reference evidence="1" key="2">
    <citation type="journal article" date="2015" name="Data Brief">
        <title>Shoot transcriptome of the giant reed, Arundo donax.</title>
        <authorList>
            <person name="Barrero R.A."/>
            <person name="Guerrero F.D."/>
            <person name="Moolhuijzen P."/>
            <person name="Goolsby J.A."/>
            <person name="Tidwell J."/>
            <person name="Bellgard S.E."/>
            <person name="Bellgard M.I."/>
        </authorList>
    </citation>
    <scope>NUCLEOTIDE SEQUENCE</scope>
    <source>
        <tissue evidence="1">Shoot tissue taken approximately 20 cm above the soil surface</tissue>
    </source>
</reference>
<name>A0A0A9GUC5_ARUDO</name>
<organism evidence="1">
    <name type="scientific">Arundo donax</name>
    <name type="common">Giant reed</name>
    <name type="synonym">Donax arundinaceus</name>
    <dbReference type="NCBI Taxonomy" id="35708"/>
    <lineage>
        <taxon>Eukaryota</taxon>
        <taxon>Viridiplantae</taxon>
        <taxon>Streptophyta</taxon>
        <taxon>Embryophyta</taxon>
        <taxon>Tracheophyta</taxon>
        <taxon>Spermatophyta</taxon>
        <taxon>Magnoliopsida</taxon>
        <taxon>Liliopsida</taxon>
        <taxon>Poales</taxon>
        <taxon>Poaceae</taxon>
        <taxon>PACMAD clade</taxon>
        <taxon>Arundinoideae</taxon>
        <taxon>Arundineae</taxon>
        <taxon>Arundo</taxon>
    </lineage>
</organism>
<sequence length="48" mass="5545">MQINHLTQQHCTSSYVTPCFSLYMLQLITSISWCGSIFHACVPNLYTY</sequence>
<evidence type="ECO:0000313" key="1">
    <source>
        <dbReference type="EMBL" id="JAE26166.1"/>
    </source>
</evidence>
<accession>A0A0A9GUC5</accession>